<dbReference type="PROSITE" id="PS50990">
    <property type="entry name" value="PEPTIDASE_C39"/>
    <property type="match status" value="1"/>
</dbReference>
<comment type="caution">
    <text evidence="3">The sequence shown here is derived from an EMBL/GenBank/DDBJ whole genome shotgun (WGS) entry which is preliminary data.</text>
</comment>
<dbReference type="Pfam" id="PF13529">
    <property type="entry name" value="Peptidase_C39_2"/>
    <property type="match status" value="1"/>
</dbReference>
<dbReference type="InterPro" id="IPR005074">
    <property type="entry name" value="Peptidase_C39"/>
</dbReference>
<keyword evidence="4" id="KW-1185">Reference proteome</keyword>
<accession>A0ABQ2RXU5</accession>
<evidence type="ECO:0000259" key="2">
    <source>
        <dbReference type="PROSITE" id="PS50990"/>
    </source>
</evidence>
<gene>
    <name evidence="3" type="ORF">GCM10008959_29600</name>
</gene>
<dbReference type="EMBL" id="BMQM01000022">
    <property type="protein sequence ID" value="GGR65434.1"/>
    <property type="molecule type" value="Genomic_DNA"/>
</dbReference>
<evidence type="ECO:0000313" key="4">
    <source>
        <dbReference type="Proteomes" id="UP000634308"/>
    </source>
</evidence>
<dbReference type="Gene3D" id="3.90.70.10">
    <property type="entry name" value="Cysteine proteinases"/>
    <property type="match status" value="1"/>
</dbReference>
<feature type="domain" description="Peptidase C39" evidence="2">
    <location>
        <begin position="53"/>
        <end position="187"/>
    </location>
</feature>
<feature type="signal peptide" evidence="1">
    <location>
        <begin position="1"/>
        <end position="22"/>
    </location>
</feature>
<dbReference type="InterPro" id="IPR039564">
    <property type="entry name" value="Peptidase_C39-like"/>
</dbReference>
<keyword evidence="1" id="KW-0732">Signal</keyword>
<feature type="chain" id="PRO_5047163923" description="Peptidase C39 domain-containing protein" evidence="1">
    <location>
        <begin position="23"/>
        <end position="204"/>
    </location>
</feature>
<proteinExistence type="predicted"/>
<dbReference type="SUPFAM" id="SSF54001">
    <property type="entry name" value="Cysteine proteinases"/>
    <property type="match status" value="1"/>
</dbReference>
<sequence>MTFPARPLLTLLCAALLPAGLAASPAAQPPARPSAQAAATVPGYVLQGMPLVRQTYNACGPASITQVLAYFGVQVSMADVSRQTRPSERSYMTAQAIVNYAPRVGMQARLFTGGNLNTVRNAIRAGLPIIALQSHITDSGTVIPHWRVLVGYNDATGQVYIMDPLLGYVAMRYSDMDRVWADQRGQFAVMYPPTLAGTVRKVIG</sequence>
<protein>
    <recommendedName>
        <fullName evidence="2">Peptidase C39 domain-containing protein</fullName>
    </recommendedName>
</protein>
<reference evidence="4" key="1">
    <citation type="journal article" date="2019" name="Int. J. Syst. Evol. Microbiol.">
        <title>The Global Catalogue of Microorganisms (GCM) 10K type strain sequencing project: providing services to taxonomists for standard genome sequencing and annotation.</title>
        <authorList>
            <consortium name="The Broad Institute Genomics Platform"/>
            <consortium name="The Broad Institute Genome Sequencing Center for Infectious Disease"/>
            <person name="Wu L."/>
            <person name="Ma J."/>
        </authorList>
    </citation>
    <scope>NUCLEOTIDE SEQUENCE [LARGE SCALE GENOMIC DNA]</scope>
    <source>
        <strain evidence="4">JCM 31404</strain>
    </source>
</reference>
<evidence type="ECO:0000256" key="1">
    <source>
        <dbReference type="SAM" id="SignalP"/>
    </source>
</evidence>
<dbReference type="Proteomes" id="UP000634308">
    <property type="component" value="Unassembled WGS sequence"/>
</dbReference>
<dbReference type="InterPro" id="IPR038765">
    <property type="entry name" value="Papain-like_cys_pep_sf"/>
</dbReference>
<name>A0ABQ2RXU5_9DEIO</name>
<dbReference type="RefSeq" id="WP_229777956.1">
    <property type="nucleotide sequence ID" value="NZ_BMQM01000022.1"/>
</dbReference>
<evidence type="ECO:0000313" key="3">
    <source>
        <dbReference type="EMBL" id="GGR65434.1"/>
    </source>
</evidence>
<organism evidence="3 4">
    <name type="scientific">Deinococcus seoulensis</name>
    <dbReference type="NCBI Taxonomy" id="1837379"/>
    <lineage>
        <taxon>Bacteria</taxon>
        <taxon>Thermotogati</taxon>
        <taxon>Deinococcota</taxon>
        <taxon>Deinococci</taxon>
        <taxon>Deinococcales</taxon>
        <taxon>Deinococcaceae</taxon>
        <taxon>Deinococcus</taxon>
    </lineage>
</organism>